<evidence type="ECO:0000313" key="3">
    <source>
        <dbReference type="Proteomes" id="UP000028123"/>
    </source>
</evidence>
<keyword evidence="2" id="KW-0378">Hydrolase</keyword>
<dbReference type="PANTHER" id="PTHR34448:SF1">
    <property type="entry name" value="BLL6088 PROTEIN"/>
    <property type="match status" value="1"/>
</dbReference>
<dbReference type="InterPro" id="IPR058739">
    <property type="entry name" value="NicX"/>
</dbReference>
<dbReference type="GO" id="GO:0046872">
    <property type="term" value="F:metal ion binding"/>
    <property type="evidence" value="ECO:0007669"/>
    <property type="project" value="UniProtKB-KW"/>
</dbReference>
<dbReference type="SUPFAM" id="SSF144052">
    <property type="entry name" value="Thermophilic metalloprotease-like"/>
    <property type="match status" value="1"/>
</dbReference>
<dbReference type="Pfam" id="PF26233">
    <property type="entry name" value="NicX"/>
    <property type="match status" value="1"/>
</dbReference>
<dbReference type="EMBL" id="JNVM01000014">
    <property type="protein sequence ID" value="KEQ24791.1"/>
    <property type="molecule type" value="Genomic_DNA"/>
</dbReference>
<evidence type="ECO:0000256" key="1">
    <source>
        <dbReference type="ARBA" id="ARBA00022723"/>
    </source>
</evidence>
<keyword evidence="2" id="KW-0031">Aminopeptidase</keyword>
<dbReference type="InterPro" id="IPR052170">
    <property type="entry name" value="M29_Exopeptidase"/>
</dbReference>
<accession>A0A081P268</accession>
<comment type="caution">
    <text evidence="2">The sequence shown here is derived from an EMBL/GenBank/DDBJ whole genome shotgun (WGS) entry which is preliminary data.</text>
</comment>
<keyword evidence="2" id="KW-0645">Protease</keyword>
<name>A0A081P268_9BACL</name>
<dbReference type="AlphaFoldDB" id="A0A081P268"/>
<protein>
    <submittedName>
        <fullName evidence="2">Aminopeptidase</fullName>
    </submittedName>
</protein>
<dbReference type="OrthoDB" id="9803993at2"/>
<dbReference type="GO" id="GO:0004177">
    <property type="term" value="F:aminopeptidase activity"/>
    <property type="evidence" value="ECO:0007669"/>
    <property type="project" value="UniProtKB-KW"/>
</dbReference>
<reference evidence="2 3" key="1">
    <citation type="submission" date="2014-06" db="EMBL/GenBank/DDBJ databases">
        <title>Draft genome sequence of Paenibacillus sp. MSt1.</title>
        <authorList>
            <person name="Aw Y.K."/>
            <person name="Ong K.S."/>
            <person name="Gan H.M."/>
            <person name="Lee S.M."/>
        </authorList>
    </citation>
    <scope>NUCLEOTIDE SEQUENCE [LARGE SCALE GENOMIC DNA]</scope>
    <source>
        <strain evidence="2 3">MSt1</strain>
    </source>
</reference>
<dbReference type="GO" id="GO:0006508">
    <property type="term" value="P:proteolysis"/>
    <property type="evidence" value="ECO:0007669"/>
    <property type="project" value="InterPro"/>
</dbReference>
<keyword evidence="1" id="KW-0479">Metal-binding</keyword>
<organism evidence="2 3">
    <name type="scientific">Paenibacillus tyrfis</name>
    <dbReference type="NCBI Taxonomy" id="1501230"/>
    <lineage>
        <taxon>Bacteria</taxon>
        <taxon>Bacillati</taxon>
        <taxon>Bacillota</taxon>
        <taxon>Bacilli</taxon>
        <taxon>Bacillales</taxon>
        <taxon>Paenibacillaceae</taxon>
        <taxon>Paenibacillus</taxon>
    </lineage>
</organism>
<dbReference type="Proteomes" id="UP000028123">
    <property type="component" value="Unassembled WGS sequence"/>
</dbReference>
<proteinExistence type="predicted"/>
<sequence length="315" mass="33491">MDTSLIKVSSGLLQSCLGLKPHEKLLVVADDRKKDIGEALYEAGKQLGAEAMLMVMKEREKSGQEPPSPVSEAMKQADVVICATEHSLTHTKARKEAAAQGARLATMPGITRDMFLEGAISADYDKVKRVTEQVADLLSRGKQVRIEKDGKTLAFSIEGRSGIPSTGVYVNPGESGNLPSGEGYIAPVEGTASGQIVVDGSIADIGKLYSPVTITVENGRLTEAEGEAAEELLRKLGDGHGRLLGEFGIGTNDKARITGVVLEDEKVYGTIHVAFGSNHTFGGTVEAGVHIDLVVNRPDVYIDDVLILDNGRLLV</sequence>
<dbReference type="RefSeq" id="WP_036684524.1">
    <property type="nucleotide sequence ID" value="NZ_JNVM01000014.1"/>
</dbReference>
<gene>
    <name evidence="2" type="ORF">ET33_06880</name>
</gene>
<evidence type="ECO:0000313" key="2">
    <source>
        <dbReference type="EMBL" id="KEQ24791.1"/>
    </source>
</evidence>
<dbReference type="PANTHER" id="PTHR34448">
    <property type="entry name" value="AMINOPEPTIDASE"/>
    <property type="match status" value="1"/>
</dbReference>
<dbReference type="eggNOG" id="COG2309">
    <property type="taxonomic scope" value="Bacteria"/>
</dbReference>
<keyword evidence="3" id="KW-1185">Reference proteome</keyword>